<sequence length="132" mass="15828">MDYVLFYGFMNCESKYLRKIWFPLVHRSTHPRRLLPPLGIFAPKVVVIGSKRWLHLLRISWRRSVIDNGGDEVRRFALKEAKQSKDGGTRKLNPSNMKFRKQKKRLRVLFNTFVELNMMWNPLIYDARNDFD</sequence>
<accession>A0A9I9E2Q6</accession>
<dbReference type="AlphaFoldDB" id="A0A9I9E2Q6"/>
<protein>
    <submittedName>
        <fullName evidence="1">Uncharacterized protein</fullName>
    </submittedName>
</protein>
<dbReference type="Gramene" id="MELO3C027793.2.1">
    <property type="protein sequence ID" value="MELO3C027793.2.1"/>
    <property type="gene ID" value="MELO3C027793.2"/>
</dbReference>
<reference evidence="1" key="1">
    <citation type="submission" date="2023-03" db="UniProtKB">
        <authorList>
            <consortium name="EnsemblPlants"/>
        </authorList>
    </citation>
    <scope>IDENTIFICATION</scope>
</reference>
<organism evidence="1">
    <name type="scientific">Cucumis melo</name>
    <name type="common">Muskmelon</name>
    <dbReference type="NCBI Taxonomy" id="3656"/>
    <lineage>
        <taxon>Eukaryota</taxon>
        <taxon>Viridiplantae</taxon>
        <taxon>Streptophyta</taxon>
        <taxon>Embryophyta</taxon>
        <taxon>Tracheophyta</taxon>
        <taxon>Spermatophyta</taxon>
        <taxon>Magnoliopsida</taxon>
        <taxon>eudicotyledons</taxon>
        <taxon>Gunneridae</taxon>
        <taxon>Pentapetalae</taxon>
        <taxon>rosids</taxon>
        <taxon>fabids</taxon>
        <taxon>Cucurbitales</taxon>
        <taxon>Cucurbitaceae</taxon>
        <taxon>Benincaseae</taxon>
        <taxon>Cucumis</taxon>
    </lineage>
</organism>
<name>A0A9I9E2Q6_CUCME</name>
<dbReference type="EnsemblPlants" id="MELO3C027793.2.1">
    <property type="protein sequence ID" value="MELO3C027793.2.1"/>
    <property type="gene ID" value="MELO3C027793.2"/>
</dbReference>
<proteinExistence type="predicted"/>
<evidence type="ECO:0000313" key="1">
    <source>
        <dbReference type="EnsemblPlants" id="MELO3C027793.2.1"/>
    </source>
</evidence>